<dbReference type="Pfam" id="PF00583">
    <property type="entry name" value="Acetyltransf_1"/>
    <property type="match status" value="1"/>
</dbReference>
<dbReference type="InterPro" id="IPR016181">
    <property type="entry name" value="Acyl_CoA_acyltransferase"/>
</dbReference>
<evidence type="ECO:0000259" key="1">
    <source>
        <dbReference type="PROSITE" id="PS51186"/>
    </source>
</evidence>
<reference evidence="2 3" key="1">
    <citation type="submission" date="2016-11" db="EMBL/GenBank/DDBJ databases">
        <authorList>
            <person name="Jaros S."/>
            <person name="Januszkiewicz K."/>
            <person name="Wedrychowicz H."/>
        </authorList>
    </citation>
    <scope>NUCLEOTIDE SEQUENCE [LARGE SCALE GENOMIC DNA]</scope>
    <source>
        <strain evidence="2 3">DSM 21758</strain>
    </source>
</reference>
<feature type="domain" description="N-acetyltransferase" evidence="1">
    <location>
        <begin position="3"/>
        <end position="150"/>
    </location>
</feature>
<dbReference type="SUPFAM" id="SSF55729">
    <property type="entry name" value="Acyl-CoA N-acyltransferases (Nat)"/>
    <property type="match status" value="1"/>
</dbReference>
<sequence>MDISYKFATNEDLEFLVDMRIRDLKMFSNKKVDDKTIQNIREFYYSKIVKNECFTLLGISNNKVIATATIYYYDILLSNENSKGKVGQITNVWVSEEFRKQGIAAYMIKRLINISRDNVGMICLNSSKDALKLYNKIGFIKKDNYLIYNL</sequence>
<dbReference type="STRING" id="1121302.SAMN02745163_01215"/>
<proteinExistence type="predicted"/>
<dbReference type="Gene3D" id="3.40.630.30">
    <property type="match status" value="1"/>
</dbReference>
<dbReference type="GO" id="GO:0016747">
    <property type="term" value="F:acyltransferase activity, transferring groups other than amino-acyl groups"/>
    <property type="evidence" value="ECO:0007669"/>
    <property type="project" value="InterPro"/>
</dbReference>
<dbReference type="InterPro" id="IPR000182">
    <property type="entry name" value="GNAT_dom"/>
</dbReference>
<name>A0A1M6G8E6_9CLOT</name>
<organism evidence="2 3">
    <name type="scientific">Clostridium cavendishii DSM 21758</name>
    <dbReference type="NCBI Taxonomy" id="1121302"/>
    <lineage>
        <taxon>Bacteria</taxon>
        <taxon>Bacillati</taxon>
        <taxon>Bacillota</taxon>
        <taxon>Clostridia</taxon>
        <taxon>Eubacteriales</taxon>
        <taxon>Clostridiaceae</taxon>
        <taxon>Clostridium</taxon>
    </lineage>
</organism>
<keyword evidence="3" id="KW-1185">Reference proteome</keyword>
<dbReference type="OrthoDB" id="119498at2"/>
<dbReference type="RefSeq" id="WP_072985791.1">
    <property type="nucleotide sequence ID" value="NZ_FQZB01000006.1"/>
</dbReference>
<dbReference type="CDD" id="cd04301">
    <property type="entry name" value="NAT_SF"/>
    <property type="match status" value="1"/>
</dbReference>
<accession>A0A1M6G8E6</accession>
<dbReference type="Proteomes" id="UP000184310">
    <property type="component" value="Unassembled WGS sequence"/>
</dbReference>
<evidence type="ECO:0000313" key="2">
    <source>
        <dbReference type="EMBL" id="SHJ06243.1"/>
    </source>
</evidence>
<keyword evidence="2" id="KW-0808">Transferase</keyword>
<protein>
    <submittedName>
        <fullName evidence="2">Acetyltransferase (GNAT) domain-containing protein</fullName>
    </submittedName>
</protein>
<evidence type="ECO:0000313" key="3">
    <source>
        <dbReference type="Proteomes" id="UP000184310"/>
    </source>
</evidence>
<dbReference type="AlphaFoldDB" id="A0A1M6G8E6"/>
<gene>
    <name evidence="2" type="ORF">SAMN02745163_01215</name>
</gene>
<dbReference type="EMBL" id="FQZB01000006">
    <property type="protein sequence ID" value="SHJ06243.1"/>
    <property type="molecule type" value="Genomic_DNA"/>
</dbReference>
<dbReference type="PROSITE" id="PS51186">
    <property type="entry name" value="GNAT"/>
    <property type="match status" value="1"/>
</dbReference>